<dbReference type="OrthoDB" id="6629161at2"/>
<keyword evidence="3" id="KW-1185">Reference proteome</keyword>
<dbReference type="Proteomes" id="UP000029481">
    <property type="component" value="Chromosome"/>
</dbReference>
<feature type="chain" id="PRO_5001848676" description="DUF1471 domain-containing protein" evidence="1">
    <location>
        <begin position="21"/>
        <end position="95"/>
    </location>
</feature>
<dbReference type="RefSeq" id="WP_038472141.1">
    <property type="nucleotide sequence ID" value="NZ_CP009451.1"/>
</dbReference>
<reference evidence="2 3" key="1">
    <citation type="submission" date="2014-09" db="EMBL/GenBank/DDBJ databases">
        <title>Cedecea neteri SSMD04 Genome Sequencing.</title>
        <authorList>
            <person name="Tan J.-Y."/>
        </authorList>
    </citation>
    <scope>NUCLEOTIDE SEQUENCE [LARGE SCALE GENOMIC DNA]</scope>
    <source>
        <strain evidence="2 3">SSMD04</strain>
    </source>
</reference>
<organism evidence="2 3">
    <name type="scientific">Cedecea neteri</name>
    <dbReference type="NCBI Taxonomy" id="158822"/>
    <lineage>
        <taxon>Bacteria</taxon>
        <taxon>Pseudomonadati</taxon>
        <taxon>Pseudomonadota</taxon>
        <taxon>Gammaproteobacteria</taxon>
        <taxon>Enterobacterales</taxon>
        <taxon>Enterobacteriaceae</taxon>
        <taxon>Cedecea</taxon>
    </lineage>
</organism>
<dbReference type="EMBL" id="CP009451">
    <property type="protein sequence ID" value="AIR03177.1"/>
    <property type="molecule type" value="Genomic_DNA"/>
</dbReference>
<evidence type="ECO:0000313" key="3">
    <source>
        <dbReference type="Proteomes" id="UP000029481"/>
    </source>
</evidence>
<dbReference type="AlphaFoldDB" id="A0A089PS74"/>
<evidence type="ECO:0000256" key="1">
    <source>
        <dbReference type="SAM" id="SignalP"/>
    </source>
</evidence>
<feature type="signal peptide" evidence="1">
    <location>
        <begin position="1"/>
        <end position="20"/>
    </location>
</feature>
<gene>
    <name evidence="2" type="ORF">JT31_00585</name>
</gene>
<name>A0A089PS74_9ENTR</name>
<dbReference type="KEGG" id="cnt:JT31_00585"/>
<keyword evidence="1" id="KW-0732">Signal</keyword>
<evidence type="ECO:0008006" key="4">
    <source>
        <dbReference type="Google" id="ProtNLM"/>
    </source>
</evidence>
<sequence>MKYLLPALALTLLVSSPVFAAKQITHEQSPGYTKIGDLSLTQDGTPTVGHKDLSKEVNQKCEESNVKPADCFYVIVAATGDESNHKNVNIEVFKK</sequence>
<dbReference type="SUPFAM" id="SSF159871">
    <property type="entry name" value="YdgH-like"/>
    <property type="match status" value="1"/>
</dbReference>
<dbReference type="InterPro" id="IPR036275">
    <property type="entry name" value="YdgH-like_sf"/>
</dbReference>
<accession>A0A089PS74</accession>
<proteinExistence type="predicted"/>
<evidence type="ECO:0000313" key="2">
    <source>
        <dbReference type="EMBL" id="AIR03177.1"/>
    </source>
</evidence>
<protein>
    <recommendedName>
        <fullName evidence="4">DUF1471 domain-containing protein</fullName>
    </recommendedName>
</protein>